<dbReference type="InterPro" id="IPR036291">
    <property type="entry name" value="NAD(P)-bd_dom_sf"/>
</dbReference>
<gene>
    <name evidence="3" type="ORF">DC28_15240</name>
</gene>
<dbReference type="GO" id="GO:0016614">
    <property type="term" value="F:oxidoreductase activity, acting on CH-OH group of donors"/>
    <property type="evidence" value="ECO:0007669"/>
    <property type="project" value="UniProtKB-ARBA"/>
</dbReference>
<dbReference type="Pfam" id="PF13561">
    <property type="entry name" value="adh_short_C2"/>
    <property type="match status" value="1"/>
</dbReference>
<accession>A0A098QWK7</accession>
<reference evidence="3 4" key="1">
    <citation type="submission" date="2014-05" db="EMBL/GenBank/DDBJ databases">
        <title>De novo Genome Sequence of Spirocheata sp.</title>
        <authorList>
            <person name="Shivani Y."/>
            <person name="Subhash Y."/>
            <person name="Tushar L."/>
            <person name="Sasikala C."/>
            <person name="Ramana C.V."/>
        </authorList>
    </citation>
    <scope>NUCLEOTIDE SEQUENCE [LARGE SCALE GENOMIC DNA]</scope>
    <source>
        <strain evidence="3 4">JC230</strain>
    </source>
</reference>
<dbReference type="PANTHER" id="PTHR48107">
    <property type="entry name" value="NADPH-DEPENDENT ALDEHYDE REDUCTASE-LIKE PROTEIN, CHLOROPLASTIC-RELATED"/>
    <property type="match status" value="1"/>
</dbReference>
<organism evidence="3 4">
    <name type="scientific">Spirochaeta lutea</name>
    <dbReference type="NCBI Taxonomy" id="1480694"/>
    <lineage>
        <taxon>Bacteria</taxon>
        <taxon>Pseudomonadati</taxon>
        <taxon>Spirochaetota</taxon>
        <taxon>Spirochaetia</taxon>
        <taxon>Spirochaetales</taxon>
        <taxon>Spirochaetaceae</taxon>
        <taxon>Spirochaeta</taxon>
    </lineage>
</organism>
<dbReference type="Gene3D" id="3.40.50.720">
    <property type="entry name" value="NAD(P)-binding Rossmann-like Domain"/>
    <property type="match status" value="1"/>
</dbReference>
<sequence>MTTGKTSRSGNKPAVLITGVSRKIGIGYALARTLARAGWNIGFTYYRDYDEQMPWGSRPEDVEDLIQELKGYGAAVCSQPADLADPEEPRRVIREVRDNLGPLSALVMSHCYSVDSTIQDTSLESFERHFRVNTRATWLLIREFSRLFAGTFGTGRIVAITSDHTAGNMPYGASKGAMDRIVLAAAQENRSRGITANVINPGATDTGWMTPALEQQIRRNTFLNRIGTPQDCANLVEFLCSDRGCWINGQVLYSNGGVEPGAGG</sequence>
<dbReference type="AlphaFoldDB" id="A0A098QWK7"/>
<keyword evidence="2" id="KW-0560">Oxidoreductase</keyword>
<dbReference type="InterPro" id="IPR002347">
    <property type="entry name" value="SDR_fam"/>
</dbReference>
<evidence type="ECO:0000256" key="1">
    <source>
        <dbReference type="ARBA" id="ARBA00006484"/>
    </source>
</evidence>
<dbReference type="PROSITE" id="PS00061">
    <property type="entry name" value="ADH_SHORT"/>
    <property type="match status" value="1"/>
</dbReference>
<dbReference type="PRINTS" id="PR00081">
    <property type="entry name" value="GDHRDH"/>
</dbReference>
<evidence type="ECO:0000313" key="3">
    <source>
        <dbReference type="EMBL" id="KGE70832.1"/>
    </source>
</evidence>
<protein>
    <submittedName>
        <fullName evidence="3">Short-chain dehydrogenase</fullName>
    </submittedName>
</protein>
<evidence type="ECO:0000256" key="2">
    <source>
        <dbReference type="ARBA" id="ARBA00023002"/>
    </source>
</evidence>
<comment type="similarity">
    <text evidence="1">Belongs to the short-chain dehydrogenases/reductases (SDR) family.</text>
</comment>
<proteinExistence type="inferred from homology"/>
<dbReference type="eggNOG" id="COG1028">
    <property type="taxonomic scope" value="Bacteria"/>
</dbReference>
<dbReference type="Proteomes" id="UP000029692">
    <property type="component" value="Unassembled WGS sequence"/>
</dbReference>
<evidence type="ECO:0000313" key="4">
    <source>
        <dbReference type="Proteomes" id="UP000029692"/>
    </source>
</evidence>
<dbReference type="SUPFAM" id="SSF51735">
    <property type="entry name" value="NAD(P)-binding Rossmann-fold domains"/>
    <property type="match status" value="1"/>
</dbReference>
<name>A0A098QWK7_9SPIO</name>
<comment type="caution">
    <text evidence="3">The sequence shown here is derived from an EMBL/GenBank/DDBJ whole genome shotgun (WGS) entry which is preliminary data.</text>
</comment>
<dbReference type="STRING" id="1480694.DC28_15240"/>
<keyword evidence="4" id="KW-1185">Reference proteome</keyword>
<dbReference type="CDD" id="cd05233">
    <property type="entry name" value="SDR_c"/>
    <property type="match status" value="1"/>
</dbReference>
<dbReference type="InterPro" id="IPR020904">
    <property type="entry name" value="Sc_DH/Rdtase_CS"/>
</dbReference>
<dbReference type="EMBL" id="JNUP01000072">
    <property type="protein sequence ID" value="KGE70832.1"/>
    <property type="molecule type" value="Genomic_DNA"/>
</dbReference>
<dbReference type="PANTHER" id="PTHR48107:SF7">
    <property type="entry name" value="RE15974P"/>
    <property type="match status" value="1"/>
</dbReference>